<dbReference type="PANTHER" id="PTHR30461">
    <property type="entry name" value="DNA-INVERTASE FROM LAMBDOID PROPHAGE"/>
    <property type="match status" value="1"/>
</dbReference>
<feature type="domain" description="Resolvase/invertase-type recombinase catalytic" evidence="1">
    <location>
        <begin position="8"/>
        <end position="158"/>
    </location>
</feature>
<name>A0ABW0QYS0_9BACL</name>
<dbReference type="RefSeq" id="WP_378111285.1">
    <property type="nucleotide sequence ID" value="NZ_JBHSNC010000024.1"/>
</dbReference>
<dbReference type="SMART" id="SM00857">
    <property type="entry name" value="Resolvase"/>
    <property type="match status" value="1"/>
</dbReference>
<comment type="caution">
    <text evidence="2">The sequence shown here is derived from an EMBL/GenBank/DDBJ whole genome shotgun (WGS) entry which is preliminary data.</text>
</comment>
<dbReference type="Proteomes" id="UP001596108">
    <property type="component" value="Unassembled WGS sequence"/>
</dbReference>
<evidence type="ECO:0000313" key="2">
    <source>
        <dbReference type="EMBL" id="MFC5529414.1"/>
    </source>
</evidence>
<evidence type="ECO:0000259" key="1">
    <source>
        <dbReference type="PROSITE" id="PS51736"/>
    </source>
</evidence>
<reference evidence="3" key="1">
    <citation type="journal article" date="2019" name="Int. J. Syst. Evol. Microbiol.">
        <title>The Global Catalogue of Microorganisms (GCM) 10K type strain sequencing project: providing services to taxonomists for standard genome sequencing and annotation.</title>
        <authorList>
            <consortium name="The Broad Institute Genomics Platform"/>
            <consortium name="The Broad Institute Genome Sequencing Center for Infectious Disease"/>
            <person name="Wu L."/>
            <person name="Ma J."/>
        </authorList>
    </citation>
    <scope>NUCLEOTIDE SEQUENCE [LARGE SCALE GENOMIC DNA]</scope>
    <source>
        <strain evidence="3">CGMCC 1.18578</strain>
    </source>
</reference>
<dbReference type="Gene3D" id="3.40.50.1390">
    <property type="entry name" value="Resolvase, N-terminal catalytic domain"/>
    <property type="match status" value="1"/>
</dbReference>
<dbReference type="Pfam" id="PF00239">
    <property type="entry name" value="Resolvase"/>
    <property type="match status" value="1"/>
</dbReference>
<dbReference type="SUPFAM" id="SSF53041">
    <property type="entry name" value="Resolvase-like"/>
    <property type="match status" value="1"/>
</dbReference>
<sequence>MSSSEKIKCAVYARVSTDKHGDSIENQVSQSQEYISRLGPQYDSEDLLIYRDEAVSGYYTSVFNRAEMKQAIKDARDHKFKLLVFKEVSRVGRDKQENPAIIGMFEQYGVRVVAINDNYDSLNKDNITFDILSVLSEQESKKISSRVSSARKQKARRGQWRGEPPIGYVVSPVTKKLEVDPDWSISPRRFLSCM</sequence>
<keyword evidence="3" id="KW-1185">Reference proteome</keyword>
<dbReference type="EMBL" id="JBHSNC010000024">
    <property type="protein sequence ID" value="MFC5529414.1"/>
    <property type="molecule type" value="Genomic_DNA"/>
</dbReference>
<evidence type="ECO:0000313" key="3">
    <source>
        <dbReference type="Proteomes" id="UP001596108"/>
    </source>
</evidence>
<dbReference type="InterPro" id="IPR006119">
    <property type="entry name" value="Resolv_N"/>
</dbReference>
<dbReference type="CDD" id="cd00338">
    <property type="entry name" value="Ser_Recombinase"/>
    <property type="match status" value="1"/>
</dbReference>
<organism evidence="2 3">
    <name type="scientific">Cohnella yongneupensis</name>
    <dbReference type="NCBI Taxonomy" id="425006"/>
    <lineage>
        <taxon>Bacteria</taxon>
        <taxon>Bacillati</taxon>
        <taxon>Bacillota</taxon>
        <taxon>Bacilli</taxon>
        <taxon>Bacillales</taxon>
        <taxon>Paenibacillaceae</taxon>
        <taxon>Cohnella</taxon>
    </lineage>
</organism>
<gene>
    <name evidence="2" type="ORF">ACFPQ4_08115</name>
</gene>
<dbReference type="PANTHER" id="PTHR30461:SF23">
    <property type="entry name" value="DNA RECOMBINASE-RELATED"/>
    <property type="match status" value="1"/>
</dbReference>
<dbReference type="InterPro" id="IPR036162">
    <property type="entry name" value="Resolvase-like_N_sf"/>
</dbReference>
<protein>
    <submittedName>
        <fullName evidence="2">Recombinase family protein</fullName>
    </submittedName>
</protein>
<dbReference type="PROSITE" id="PS51736">
    <property type="entry name" value="RECOMBINASES_3"/>
    <property type="match status" value="1"/>
</dbReference>
<accession>A0ABW0QYS0</accession>
<dbReference type="InterPro" id="IPR050639">
    <property type="entry name" value="SSR_resolvase"/>
</dbReference>
<proteinExistence type="predicted"/>